<evidence type="ECO:0000259" key="8">
    <source>
        <dbReference type="PROSITE" id="PS50262"/>
    </source>
</evidence>
<evidence type="ECO:0000256" key="2">
    <source>
        <dbReference type="ARBA" id="ARBA00022614"/>
    </source>
</evidence>
<name>A0AAV4I705_9GAST</name>
<sequence>MMTELSVSSRSVGIAMGDSITDEYRFCCLAPAVETCQPEPDEFSSCEDLMSNGILRIAIWAQGLVALFGNLVVVVWRCRDLQGRKVHSLLITNLAMGDFLMGVYLIIIAIADSHYRGVYMLYEGVWRSSYLCHFAGFVSTFSSELSVLTLTVITLDRLICIIFPLRFARLSLRNAVRVISAVWLLVFILSIVPLTGMAYFQNFYGRSGVCLALHVTPAQPAGWEYSVTVFLVLNFLSFLIIAASYIWMYLVAKRTRSAARVPESKTEAAMARRMTFIVATDFACWVPIILLGFASLGGVKTPNEVYAWVAVVFLPVNSALNPVLYTLSTAPFVLNMQKRVRGFRKSFMTSQHETKQSYLEQRTALSVESDRRHPLVSDSDHPIKMRKLRILVRGQSSETGSSV</sequence>
<feature type="transmembrane region" description="Helical" evidence="7">
    <location>
        <begin position="229"/>
        <end position="252"/>
    </location>
</feature>
<evidence type="ECO:0000256" key="4">
    <source>
        <dbReference type="ARBA" id="ARBA00022737"/>
    </source>
</evidence>
<protein>
    <submittedName>
        <fullName evidence="9">G-protein coupled receptor GRL101</fullName>
    </submittedName>
</protein>
<evidence type="ECO:0000256" key="5">
    <source>
        <dbReference type="ARBA" id="ARBA00022989"/>
    </source>
</evidence>
<reference evidence="9 10" key="1">
    <citation type="journal article" date="2021" name="Elife">
        <title>Chloroplast acquisition without the gene transfer in kleptoplastic sea slugs, Plakobranchus ocellatus.</title>
        <authorList>
            <person name="Maeda T."/>
            <person name="Takahashi S."/>
            <person name="Yoshida T."/>
            <person name="Shimamura S."/>
            <person name="Takaki Y."/>
            <person name="Nagai Y."/>
            <person name="Toyoda A."/>
            <person name="Suzuki Y."/>
            <person name="Arimoto A."/>
            <person name="Ishii H."/>
            <person name="Satoh N."/>
            <person name="Nishiyama T."/>
            <person name="Hasebe M."/>
            <person name="Maruyama T."/>
            <person name="Minagawa J."/>
            <person name="Obokata J."/>
            <person name="Shigenobu S."/>
        </authorList>
    </citation>
    <scope>NUCLEOTIDE SEQUENCE [LARGE SCALE GENOMIC DNA]</scope>
</reference>
<organism evidence="9 10">
    <name type="scientific">Elysia marginata</name>
    <dbReference type="NCBI Taxonomy" id="1093978"/>
    <lineage>
        <taxon>Eukaryota</taxon>
        <taxon>Metazoa</taxon>
        <taxon>Spiralia</taxon>
        <taxon>Lophotrochozoa</taxon>
        <taxon>Mollusca</taxon>
        <taxon>Gastropoda</taxon>
        <taxon>Heterobranchia</taxon>
        <taxon>Euthyneura</taxon>
        <taxon>Panpulmonata</taxon>
        <taxon>Sacoglossa</taxon>
        <taxon>Placobranchoidea</taxon>
        <taxon>Plakobranchidae</taxon>
        <taxon>Elysia</taxon>
    </lineage>
</organism>
<keyword evidence="2" id="KW-0433">Leucine-rich repeat</keyword>
<feature type="transmembrane region" description="Helical" evidence="7">
    <location>
        <begin position="145"/>
        <end position="166"/>
    </location>
</feature>
<dbReference type="PRINTS" id="PR00373">
    <property type="entry name" value="GLYCHORMONER"/>
</dbReference>
<evidence type="ECO:0000256" key="7">
    <source>
        <dbReference type="SAM" id="Phobius"/>
    </source>
</evidence>
<dbReference type="Gene3D" id="1.20.1070.10">
    <property type="entry name" value="Rhodopsin 7-helix transmembrane proteins"/>
    <property type="match status" value="1"/>
</dbReference>
<dbReference type="FunFam" id="1.20.1070.10:FF:000333">
    <property type="entry name" value="Relaxin receptor 1"/>
    <property type="match status" value="1"/>
</dbReference>
<keyword evidence="10" id="KW-1185">Reference proteome</keyword>
<keyword evidence="9" id="KW-0675">Receptor</keyword>
<keyword evidence="3 7" id="KW-0812">Transmembrane</keyword>
<feature type="transmembrane region" description="Helical" evidence="7">
    <location>
        <begin position="88"/>
        <end position="111"/>
    </location>
</feature>
<feature type="transmembrane region" description="Helical" evidence="7">
    <location>
        <begin position="178"/>
        <end position="200"/>
    </location>
</feature>
<gene>
    <name evidence="9" type="ORF">ElyMa_006527100</name>
</gene>
<evidence type="ECO:0000313" key="10">
    <source>
        <dbReference type="Proteomes" id="UP000762676"/>
    </source>
</evidence>
<dbReference type="CDD" id="cd15137">
    <property type="entry name" value="7tmA_Relaxin_R"/>
    <property type="match status" value="1"/>
</dbReference>
<accession>A0AAV4I705</accession>
<dbReference type="InterPro" id="IPR002131">
    <property type="entry name" value="Gphrmn_rcpt_fam"/>
</dbReference>
<dbReference type="SMART" id="SM01381">
    <property type="entry name" value="7TM_GPCR_Srsx"/>
    <property type="match status" value="1"/>
</dbReference>
<dbReference type="GO" id="GO:0008528">
    <property type="term" value="F:G protein-coupled peptide receptor activity"/>
    <property type="evidence" value="ECO:0007669"/>
    <property type="project" value="TreeGrafter"/>
</dbReference>
<evidence type="ECO:0000313" key="9">
    <source>
        <dbReference type="EMBL" id="GFS05710.1"/>
    </source>
</evidence>
<comment type="subcellular location">
    <subcellularLocation>
        <location evidence="1">Membrane</location>
    </subcellularLocation>
</comment>
<dbReference type="PROSITE" id="PS50262">
    <property type="entry name" value="G_PROTEIN_RECEP_F1_2"/>
    <property type="match status" value="1"/>
</dbReference>
<dbReference type="SUPFAM" id="SSF81321">
    <property type="entry name" value="Family A G protein-coupled receptor-like"/>
    <property type="match status" value="1"/>
</dbReference>
<dbReference type="EMBL" id="BMAT01013095">
    <property type="protein sequence ID" value="GFS05710.1"/>
    <property type="molecule type" value="Genomic_DNA"/>
</dbReference>
<feature type="transmembrane region" description="Helical" evidence="7">
    <location>
        <begin position="273"/>
        <end position="294"/>
    </location>
</feature>
<dbReference type="PANTHER" id="PTHR24372">
    <property type="entry name" value="GLYCOPROTEIN HORMONE RECEPTOR"/>
    <property type="match status" value="1"/>
</dbReference>
<keyword evidence="6 7" id="KW-0472">Membrane</keyword>
<keyword evidence="4" id="KW-0677">Repeat</keyword>
<evidence type="ECO:0000256" key="3">
    <source>
        <dbReference type="ARBA" id="ARBA00022692"/>
    </source>
</evidence>
<feature type="transmembrane region" description="Helical" evidence="7">
    <location>
        <begin position="57"/>
        <end position="76"/>
    </location>
</feature>
<dbReference type="PRINTS" id="PR00237">
    <property type="entry name" value="GPCRRHODOPSN"/>
</dbReference>
<dbReference type="GO" id="GO:0007189">
    <property type="term" value="P:adenylate cyclase-activating G protein-coupled receptor signaling pathway"/>
    <property type="evidence" value="ECO:0007669"/>
    <property type="project" value="TreeGrafter"/>
</dbReference>
<dbReference type="GO" id="GO:0009755">
    <property type="term" value="P:hormone-mediated signaling pathway"/>
    <property type="evidence" value="ECO:0007669"/>
    <property type="project" value="TreeGrafter"/>
</dbReference>
<dbReference type="GO" id="GO:0016500">
    <property type="term" value="F:protein-hormone receptor activity"/>
    <property type="evidence" value="ECO:0007669"/>
    <property type="project" value="InterPro"/>
</dbReference>
<dbReference type="GO" id="GO:0005886">
    <property type="term" value="C:plasma membrane"/>
    <property type="evidence" value="ECO:0007669"/>
    <property type="project" value="TreeGrafter"/>
</dbReference>
<dbReference type="Pfam" id="PF00001">
    <property type="entry name" value="7tm_1"/>
    <property type="match status" value="1"/>
</dbReference>
<evidence type="ECO:0000256" key="1">
    <source>
        <dbReference type="ARBA" id="ARBA00004370"/>
    </source>
</evidence>
<feature type="transmembrane region" description="Helical" evidence="7">
    <location>
        <begin position="306"/>
        <end position="334"/>
    </location>
</feature>
<dbReference type="InterPro" id="IPR000276">
    <property type="entry name" value="GPCR_Rhodpsn"/>
</dbReference>
<proteinExistence type="predicted"/>
<keyword evidence="5 7" id="KW-1133">Transmembrane helix</keyword>
<comment type="caution">
    <text evidence="9">The sequence shown here is derived from an EMBL/GenBank/DDBJ whole genome shotgun (WGS) entry which is preliminary data.</text>
</comment>
<dbReference type="Proteomes" id="UP000762676">
    <property type="component" value="Unassembled WGS sequence"/>
</dbReference>
<feature type="domain" description="G-protein coupled receptors family 1 profile" evidence="8">
    <location>
        <begin position="69"/>
        <end position="325"/>
    </location>
</feature>
<dbReference type="PANTHER" id="PTHR24372:SF77">
    <property type="entry name" value="G-PROTEIN COUPLED RECEPTORS FAMILY 1 PROFILE DOMAIN-CONTAINING PROTEIN"/>
    <property type="match status" value="1"/>
</dbReference>
<dbReference type="AlphaFoldDB" id="A0AAV4I705"/>
<dbReference type="InterPro" id="IPR017452">
    <property type="entry name" value="GPCR_Rhodpsn_7TM"/>
</dbReference>
<evidence type="ECO:0000256" key="6">
    <source>
        <dbReference type="ARBA" id="ARBA00023136"/>
    </source>
</evidence>